<reference evidence="2" key="1">
    <citation type="journal article" date="2014" name="Front. Microbiol.">
        <title>High frequency of phylogenetically diverse reductive dehalogenase-homologous genes in deep subseafloor sedimentary metagenomes.</title>
        <authorList>
            <person name="Kawai M."/>
            <person name="Futagami T."/>
            <person name="Toyoda A."/>
            <person name="Takaki Y."/>
            <person name="Nishi S."/>
            <person name="Hori S."/>
            <person name="Arai W."/>
            <person name="Tsubouchi T."/>
            <person name="Morono Y."/>
            <person name="Uchiyama I."/>
            <person name="Ito T."/>
            <person name="Fujiyama A."/>
            <person name="Inagaki F."/>
            <person name="Takami H."/>
        </authorList>
    </citation>
    <scope>NUCLEOTIDE SEQUENCE</scope>
    <source>
        <strain evidence="2">Expedition CK06-06</strain>
    </source>
</reference>
<proteinExistence type="predicted"/>
<evidence type="ECO:0000259" key="1">
    <source>
        <dbReference type="PROSITE" id="PS51903"/>
    </source>
</evidence>
<dbReference type="InterPro" id="IPR004176">
    <property type="entry name" value="Clp_R_N"/>
</dbReference>
<evidence type="ECO:0000313" key="2">
    <source>
        <dbReference type="EMBL" id="GAG32404.1"/>
    </source>
</evidence>
<dbReference type="InterPro" id="IPR036628">
    <property type="entry name" value="Clp_N_dom_sf"/>
</dbReference>
<feature type="non-terminal residue" evidence="2">
    <location>
        <position position="137"/>
    </location>
</feature>
<dbReference type="Pfam" id="PF02861">
    <property type="entry name" value="Clp_N"/>
    <property type="match status" value="1"/>
</dbReference>
<feature type="domain" description="Clp R" evidence="1">
    <location>
        <begin position="3"/>
        <end position="137"/>
    </location>
</feature>
<dbReference type="PROSITE" id="PS51903">
    <property type="entry name" value="CLP_R"/>
    <property type="match status" value="1"/>
</dbReference>
<dbReference type="EMBL" id="BARS01049388">
    <property type="protein sequence ID" value="GAG32404.1"/>
    <property type="molecule type" value="Genomic_DNA"/>
</dbReference>
<dbReference type="Gene3D" id="1.10.1780.10">
    <property type="entry name" value="Clp, N-terminal domain"/>
    <property type="match status" value="1"/>
</dbReference>
<accession>X0WN51</accession>
<sequence length="137" mass="15204">MNVNKLTEKAQEAVLGAQKLAEEQNHSQIDVEHLLLALINQEDGVVPHVLRRLDIDVNSIKLQVESELNGQPKSSGITQVHMSQRLNQVFSNAEKEAEQMEDKYVISKHLLIAIIDVGKSAAGEILTRNGVTRDAIF</sequence>
<gene>
    <name evidence="2" type="ORF">S01H1_73881</name>
</gene>
<dbReference type="SUPFAM" id="SSF81923">
    <property type="entry name" value="Double Clp-N motif"/>
    <property type="match status" value="1"/>
</dbReference>
<dbReference type="AlphaFoldDB" id="X0WN51"/>
<name>X0WN51_9ZZZZ</name>
<protein>
    <recommendedName>
        <fullName evidence="1">Clp R domain-containing protein</fullName>
    </recommendedName>
</protein>
<comment type="caution">
    <text evidence="2">The sequence shown here is derived from an EMBL/GenBank/DDBJ whole genome shotgun (WGS) entry which is preliminary data.</text>
</comment>
<organism evidence="2">
    <name type="scientific">marine sediment metagenome</name>
    <dbReference type="NCBI Taxonomy" id="412755"/>
    <lineage>
        <taxon>unclassified sequences</taxon>
        <taxon>metagenomes</taxon>
        <taxon>ecological metagenomes</taxon>
    </lineage>
</organism>